<reference evidence="6" key="2">
    <citation type="submission" date="2022-03" db="EMBL/GenBank/DDBJ databases">
        <title>Draft title - Genomic analysis of global carrot germplasm unveils the trajectory of domestication and the origin of high carotenoid orange carrot.</title>
        <authorList>
            <person name="Iorizzo M."/>
            <person name="Ellison S."/>
            <person name="Senalik D."/>
            <person name="Macko-Podgorni A."/>
            <person name="Grzebelus D."/>
            <person name="Bostan H."/>
            <person name="Rolling W."/>
            <person name="Curaba J."/>
            <person name="Simon P."/>
        </authorList>
    </citation>
    <scope>NUCLEOTIDE SEQUENCE</scope>
    <source>
        <tissue evidence="6">Leaf</tissue>
    </source>
</reference>
<dbReference type="Pfam" id="PF00335">
    <property type="entry name" value="Tetraspanin"/>
    <property type="match status" value="1"/>
</dbReference>
<keyword evidence="7" id="KW-1185">Reference proteome</keyword>
<feature type="transmembrane region" description="Helical" evidence="5">
    <location>
        <begin position="54"/>
        <end position="75"/>
    </location>
</feature>
<evidence type="ECO:0000256" key="4">
    <source>
        <dbReference type="ARBA" id="ARBA00023136"/>
    </source>
</evidence>
<dbReference type="GO" id="GO:0016020">
    <property type="term" value="C:membrane"/>
    <property type="evidence" value="ECO:0007669"/>
    <property type="project" value="UniProtKB-SubCell"/>
</dbReference>
<evidence type="ECO:0000313" key="7">
    <source>
        <dbReference type="Proteomes" id="UP000077755"/>
    </source>
</evidence>
<keyword evidence="2 5" id="KW-0812">Transmembrane</keyword>
<keyword evidence="4 5" id="KW-0472">Membrane</keyword>
<comment type="subcellular location">
    <subcellularLocation>
        <location evidence="1">Membrane</location>
        <topology evidence="1">Multi-pass membrane protein</topology>
    </subcellularLocation>
</comment>
<dbReference type="Proteomes" id="UP000077755">
    <property type="component" value="Chromosome 2"/>
</dbReference>
<gene>
    <name evidence="6" type="ORF">DCAR_0209088</name>
</gene>
<organism evidence="6 7">
    <name type="scientific">Daucus carota subsp. sativus</name>
    <name type="common">Carrot</name>
    <dbReference type="NCBI Taxonomy" id="79200"/>
    <lineage>
        <taxon>Eukaryota</taxon>
        <taxon>Viridiplantae</taxon>
        <taxon>Streptophyta</taxon>
        <taxon>Embryophyta</taxon>
        <taxon>Tracheophyta</taxon>
        <taxon>Spermatophyta</taxon>
        <taxon>Magnoliopsida</taxon>
        <taxon>eudicotyledons</taxon>
        <taxon>Gunneridae</taxon>
        <taxon>Pentapetalae</taxon>
        <taxon>asterids</taxon>
        <taxon>campanulids</taxon>
        <taxon>Apiales</taxon>
        <taxon>Apiaceae</taxon>
        <taxon>Apioideae</taxon>
        <taxon>Scandiceae</taxon>
        <taxon>Daucinae</taxon>
        <taxon>Daucus</taxon>
        <taxon>Daucus sect. Daucus</taxon>
    </lineage>
</organism>
<dbReference type="InterPro" id="IPR018499">
    <property type="entry name" value="Tetraspanin/Peripherin"/>
</dbReference>
<evidence type="ECO:0000256" key="5">
    <source>
        <dbReference type="SAM" id="Phobius"/>
    </source>
</evidence>
<dbReference type="EMBL" id="CP093344">
    <property type="protein sequence ID" value="WOG89849.1"/>
    <property type="molecule type" value="Genomic_DNA"/>
</dbReference>
<evidence type="ECO:0000313" key="6">
    <source>
        <dbReference type="EMBL" id="WOG89849.1"/>
    </source>
</evidence>
<dbReference type="AlphaFoldDB" id="A0AAF1ANN5"/>
<evidence type="ECO:0000256" key="1">
    <source>
        <dbReference type="ARBA" id="ARBA00004141"/>
    </source>
</evidence>
<sequence length="192" mass="21612">MAKLTMRLQLLMKLFNTVVGMAGFFMVAYGVWLIKVWQSDIEPYSYHHQTSIPWFIHAFIGLGISSCAISCLGHFAAHTADSNLLSYYVSLMSLLLLLEIATMTDMFLSFAWLKDITNDPTGGFDKFKDFVEASLDICRWEGVFIVLAQVVSILLAIVMRIQDTDLGNYYVLEHDSAPYTSYISPGHGLYLA</sequence>
<feature type="transmembrane region" description="Helical" evidence="5">
    <location>
        <begin position="87"/>
        <end position="113"/>
    </location>
</feature>
<protein>
    <recommendedName>
        <fullName evidence="8">Tetraspanin-19</fullName>
    </recommendedName>
</protein>
<keyword evidence="3 5" id="KW-1133">Transmembrane helix</keyword>
<feature type="transmembrane region" description="Helical" evidence="5">
    <location>
        <begin position="12"/>
        <end position="34"/>
    </location>
</feature>
<feature type="transmembrane region" description="Helical" evidence="5">
    <location>
        <begin position="142"/>
        <end position="161"/>
    </location>
</feature>
<accession>A0AAF1ANN5</accession>
<reference evidence="6" key="1">
    <citation type="journal article" date="2016" name="Nat. Genet.">
        <title>A high-quality carrot genome assembly provides new insights into carotenoid accumulation and asterid genome evolution.</title>
        <authorList>
            <person name="Iorizzo M."/>
            <person name="Ellison S."/>
            <person name="Senalik D."/>
            <person name="Zeng P."/>
            <person name="Satapoomin P."/>
            <person name="Huang J."/>
            <person name="Bowman M."/>
            <person name="Iovene M."/>
            <person name="Sanseverino W."/>
            <person name="Cavagnaro P."/>
            <person name="Yildiz M."/>
            <person name="Macko-Podgorni A."/>
            <person name="Moranska E."/>
            <person name="Grzebelus E."/>
            <person name="Grzebelus D."/>
            <person name="Ashrafi H."/>
            <person name="Zheng Z."/>
            <person name="Cheng S."/>
            <person name="Spooner D."/>
            <person name="Van Deynze A."/>
            <person name="Simon P."/>
        </authorList>
    </citation>
    <scope>NUCLEOTIDE SEQUENCE</scope>
    <source>
        <tissue evidence="6">Leaf</tissue>
    </source>
</reference>
<proteinExistence type="predicted"/>
<evidence type="ECO:0000256" key="3">
    <source>
        <dbReference type="ARBA" id="ARBA00022989"/>
    </source>
</evidence>
<evidence type="ECO:0008006" key="8">
    <source>
        <dbReference type="Google" id="ProtNLM"/>
    </source>
</evidence>
<evidence type="ECO:0000256" key="2">
    <source>
        <dbReference type="ARBA" id="ARBA00022692"/>
    </source>
</evidence>
<name>A0AAF1ANN5_DAUCS</name>